<dbReference type="InterPro" id="IPR001387">
    <property type="entry name" value="Cro/C1-type_HTH"/>
</dbReference>
<proteinExistence type="predicted"/>
<dbReference type="CDD" id="cd00093">
    <property type="entry name" value="HTH_XRE"/>
    <property type="match status" value="1"/>
</dbReference>
<dbReference type="PROSITE" id="PS50943">
    <property type="entry name" value="HTH_CROC1"/>
    <property type="match status" value="1"/>
</dbReference>
<evidence type="ECO:0000313" key="2">
    <source>
        <dbReference type="EMBL" id="SDQ37882.1"/>
    </source>
</evidence>
<organism evidence="2 3">
    <name type="scientific">Tsukamurella pulmonis</name>
    <dbReference type="NCBI Taxonomy" id="47312"/>
    <lineage>
        <taxon>Bacteria</taxon>
        <taxon>Bacillati</taxon>
        <taxon>Actinomycetota</taxon>
        <taxon>Actinomycetes</taxon>
        <taxon>Mycobacteriales</taxon>
        <taxon>Tsukamurellaceae</taxon>
        <taxon>Tsukamurella</taxon>
    </lineage>
</organism>
<dbReference type="EMBL" id="FNLF01000002">
    <property type="protein sequence ID" value="SDQ37882.1"/>
    <property type="molecule type" value="Genomic_DNA"/>
</dbReference>
<dbReference type="SUPFAM" id="SSF47413">
    <property type="entry name" value="lambda repressor-like DNA-binding domains"/>
    <property type="match status" value="1"/>
</dbReference>
<dbReference type="Proteomes" id="UP000183053">
    <property type="component" value="Unassembled WGS sequence"/>
</dbReference>
<evidence type="ECO:0000259" key="1">
    <source>
        <dbReference type="PROSITE" id="PS50943"/>
    </source>
</evidence>
<dbReference type="AlphaFoldDB" id="A0A1H1ADY4"/>
<sequence>MLQLLEDEFSQEELAAALNVSQAAVSNWARGTRSPQPEYADRLDRAIAATDAQADIVDAGLRRGPVRLPNALWEPVFAPQGRFRLPLHLEWSGTAEQRWRRADDLPSLLMAYVIVMTEGRVSDMIRWIDPKILAAHMDEVIWPRGYEPVWRAALEEWGLL</sequence>
<accession>A0A1H1ADY4</accession>
<dbReference type="InterPro" id="IPR010982">
    <property type="entry name" value="Lambda_DNA-bd_dom_sf"/>
</dbReference>
<evidence type="ECO:0000313" key="3">
    <source>
        <dbReference type="Proteomes" id="UP000183053"/>
    </source>
</evidence>
<keyword evidence="3" id="KW-1185">Reference proteome</keyword>
<dbReference type="Pfam" id="PF01381">
    <property type="entry name" value="HTH_3"/>
    <property type="match status" value="1"/>
</dbReference>
<dbReference type="GO" id="GO:0003677">
    <property type="term" value="F:DNA binding"/>
    <property type="evidence" value="ECO:0007669"/>
    <property type="project" value="InterPro"/>
</dbReference>
<name>A0A1H1ADY4_9ACTN</name>
<gene>
    <name evidence="2" type="ORF">SAMN04489765_0178</name>
</gene>
<reference evidence="3" key="1">
    <citation type="submission" date="2016-10" db="EMBL/GenBank/DDBJ databases">
        <authorList>
            <person name="Varghese N."/>
            <person name="Submissions S."/>
        </authorList>
    </citation>
    <scope>NUCLEOTIDE SEQUENCE [LARGE SCALE GENOMIC DNA]</scope>
    <source>
        <strain evidence="3">DSM 44142</strain>
    </source>
</reference>
<feature type="domain" description="HTH cro/C1-type" evidence="1">
    <location>
        <begin position="10"/>
        <end position="54"/>
    </location>
</feature>
<protein>
    <submittedName>
        <fullName evidence="2">Helix-turn-helix</fullName>
    </submittedName>
</protein>
<dbReference type="STRING" id="47312.SAMN04489765_0178"/>
<dbReference type="Gene3D" id="1.10.260.40">
    <property type="entry name" value="lambda repressor-like DNA-binding domains"/>
    <property type="match status" value="1"/>
</dbReference>
<dbReference type="SMART" id="SM00530">
    <property type="entry name" value="HTH_XRE"/>
    <property type="match status" value="1"/>
</dbReference>